<dbReference type="WBParaSite" id="maker-unitig_22155-snap-gene-0.1-mRNA-1">
    <property type="protein sequence ID" value="maker-unitig_22155-snap-gene-0.1-mRNA-1"/>
    <property type="gene ID" value="maker-unitig_22155-snap-gene-0.1"/>
</dbReference>
<accession>A0A1I8F6B9</accession>
<dbReference type="AlphaFoldDB" id="A0A1I8F6B9"/>
<feature type="region of interest" description="Disordered" evidence="1">
    <location>
        <begin position="348"/>
        <end position="373"/>
    </location>
</feature>
<evidence type="ECO:0000313" key="3">
    <source>
        <dbReference type="WBParaSite" id="maker-unitig_22155-snap-gene-0.1-mRNA-1"/>
    </source>
</evidence>
<organism evidence="2 3">
    <name type="scientific">Macrostomum lignano</name>
    <dbReference type="NCBI Taxonomy" id="282301"/>
    <lineage>
        <taxon>Eukaryota</taxon>
        <taxon>Metazoa</taxon>
        <taxon>Spiralia</taxon>
        <taxon>Lophotrochozoa</taxon>
        <taxon>Platyhelminthes</taxon>
        <taxon>Rhabditophora</taxon>
        <taxon>Macrostomorpha</taxon>
        <taxon>Macrostomida</taxon>
        <taxon>Macrostomidae</taxon>
        <taxon>Macrostomum</taxon>
    </lineage>
</organism>
<keyword evidence="2" id="KW-1185">Reference proteome</keyword>
<dbReference type="Proteomes" id="UP000095280">
    <property type="component" value="Unplaced"/>
</dbReference>
<reference evidence="3" key="1">
    <citation type="submission" date="2016-11" db="UniProtKB">
        <authorList>
            <consortium name="WormBaseParasite"/>
        </authorList>
    </citation>
    <scope>IDENTIFICATION</scope>
</reference>
<feature type="compositionally biased region" description="Basic residues" evidence="1">
    <location>
        <begin position="362"/>
        <end position="373"/>
    </location>
</feature>
<sequence length="490" mass="53330">PYDVIALRPEPDQLSSPTSPTSCQNAAGAAAAEDLPLLVRPVRSSSLGQLVACGKPADTTSFTWRAWLQQGDQFEFVDDSFLPTTRGDEVSFGFQTSKSSCVPCVLIEAKAIAGLIPDFIAIQVTHLNVVGRPLPRRVRFPAREEARGSLCLTTRSPSWRILPARRLRHDVQLAEGDLCRQHGRRWLSRRGLTRRFTMLSVSGADGPRPRSRRAAAVQPCGQNGATFEGYLTRPRVQWAVALSRIAADDPGGLQRGRSCARERFGDVSQATTNQRHIIRVERFAAHRPAAPSSRRADCIGSGGIIAPEIASHWVPASESAATGISSRGGNRRSVRLRPGRVAGLAVRRRASARTISTGGPGRRNHRRKASRRQRSTSFIIVIVAGLRPPCCCLCSSLPDLPLPQQERGLLPGGRGRRTFEDPALKPLRGAAHANGDVRTKMANEKAGHQRVVRVTGWPLPLDQRAPLKANPPTGKRRTSNETLAEKISIA</sequence>
<proteinExistence type="predicted"/>
<evidence type="ECO:0000256" key="1">
    <source>
        <dbReference type="SAM" id="MobiDB-lite"/>
    </source>
</evidence>
<name>A0A1I8F6B9_9PLAT</name>
<evidence type="ECO:0000313" key="2">
    <source>
        <dbReference type="Proteomes" id="UP000095280"/>
    </source>
</evidence>
<protein>
    <submittedName>
        <fullName evidence="3">Ig-like domain-containing protein</fullName>
    </submittedName>
</protein>
<feature type="region of interest" description="Disordered" evidence="1">
    <location>
        <begin position="462"/>
        <end position="490"/>
    </location>
</feature>